<evidence type="ECO:0000313" key="1">
    <source>
        <dbReference type="EMBL" id="GCC46803.1"/>
    </source>
</evidence>
<gene>
    <name evidence="1" type="ORF">chiPu_0031062</name>
</gene>
<sequence>MQQRHEFRLPMRAGLLEDRLELIARGGKGNAGFLCGGFDGIAARKPRGEARLRRGQLERRRQQRLIEGGVAFEIADQQDRARAQER</sequence>
<evidence type="ECO:0000313" key="2">
    <source>
        <dbReference type="Proteomes" id="UP000287033"/>
    </source>
</evidence>
<dbReference type="AlphaFoldDB" id="A0A401TVX5"/>
<accession>A0A401TVX5</accession>
<name>A0A401TVX5_CHIPU</name>
<dbReference type="Proteomes" id="UP000287033">
    <property type="component" value="Unassembled WGS sequence"/>
</dbReference>
<organism evidence="1 2">
    <name type="scientific">Chiloscyllium punctatum</name>
    <name type="common">Brownbanded bambooshark</name>
    <name type="synonym">Hemiscyllium punctatum</name>
    <dbReference type="NCBI Taxonomy" id="137246"/>
    <lineage>
        <taxon>Eukaryota</taxon>
        <taxon>Metazoa</taxon>
        <taxon>Chordata</taxon>
        <taxon>Craniata</taxon>
        <taxon>Vertebrata</taxon>
        <taxon>Chondrichthyes</taxon>
        <taxon>Elasmobranchii</taxon>
        <taxon>Galeomorphii</taxon>
        <taxon>Galeoidea</taxon>
        <taxon>Orectolobiformes</taxon>
        <taxon>Hemiscylliidae</taxon>
        <taxon>Chiloscyllium</taxon>
    </lineage>
</organism>
<keyword evidence="2" id="KW-1185">Reference proteome</keyword>
<protein>
    <submittedName>
        <fullName evidence="1">Uncharacterized protein</fullName>
    </submittedName>
</protein>
<dbReference type="EMBL" id="BEZZ01199869">
    <property type="protein sequence ID" value="GCC46803.1"/>
    <property type="molecule type" value="Genomic_DNA"/>
</dbReference>
<comment type="caution">
    <text evidence="1">The sequence shown here is derived from an EMBL/GenBank/DDBJ whole genome shotgun (WGS) entry which is preliminary data.</text>
</comment>
<proteinExistence type="predicted"/>
<reference evidence="1 2" key="1">
    <citation type="journal article" date="2018" name="Nat. Ecol. Evol.">
        <title>Shark genomes provide insights into elasmobranch evolution and the origin of vertebrates.</title>
        <authorList>
            <person name="Hara Y"/>
            <person name="Yamaguchi K"/>
            <person name="Onimaru K"/>
            <person name="Kadota M"/>
            <person name="Koyanagi M"/>
            <person name="Keeley SD"/>
            <person name="Tatsumi K"/>
            <person name="Tanaka K"/>
            <person name="Motone F"/>
            <person name="Kageyama Y"/>
            <person name="Nozu R"/>
            <person name="Adachi N"/>
            <person name="Nishimura O"/>
            <person name="Nakagawa R"/>
            <person name="Tanegashima C"/>
            <person name="Kiyatake I"/>
            <person name="Matsumoto R"/>
            <person name="Murakumo K"/>
            <person name="Nishida K"/>
            <person name="Terakita A"/>
            <person name="Kuratani S"/>
            <person name="Sato K"/>
            <person name="Hyodo S Kuraku.S."/>
        </authorList>
    </citation>
    <scope>NUCLEOTIDE SEQUENCE [LARGE SCALE GENOMIC DNA]</scope>
</reference>